<evidence type="ECO:0000313" key="9">
    <source>
        <dbReference type="WBParaSite" id="GPUH_0000202301-mRNA-1"/>
    </source>
</evidence>
<reference evidence="9" key="1">
    <citation type="submission" date="2016-06" db="UniProtKB">
        <authorList>
            <consortium name="WormBaseParasite"/>
        </authorList>
    </citation>
    <scope>IDENTIFICATION</scope>
</reference>
<gene>
    <name evidence="7" type="ORF">GPUH_LOCUS2018</name>
</gene>
<accession>A0A183CZX7</accession>
<evidence type="ECO:0000313" key="7">
    <source>
        <dbReference type="EMBL" id="VDK31537.1"/>
    </source>
</evidence>
<keyword evidence="3 6" id="KW-0328">Glycosyltransferase</keyword>
<organism evidence="9">
    <name type="scientific">Gongylonema pulchrum</name>
    <dbReference type="NCBI Taxonomy" id="637853"/>
    <lineage>
        <taxon>Eukaryota</taxon>
        <taxon>Metazoa</taxon>
        <taxon>Ecdysozoa</taxon>
        <taxon>Nematoda</taxon>
        <taxon>Chromadorea</taxon>
        <taxon>Rhabditida</taxon>
        <taxon>Spirurina</taxon>
        <taxon>Spiruromorpha</taxon>
        <taxon>Spiruroidea</taxon>
        <taxon>Gongylonematidae</taxon>
        <taxon>Gongylonema</taxon>
    </lineage>
</organism>
<evidence type="ECO:0000256" key="4">
    <source>
        <dbReference type="ARBA" id="ARBA00022679"/>
    </source>
</evidence>
<dbReference type="OrthoDB" id="2526284at2759"/>
<dbReference type="AlphaFoldDB" id="A0A183CZX7"/>
<dbReference type="PANTHER" id="PTHR47024:SF1">
    <property type="entry name" value="GLYCOSYLTRANSFERASE FAMILY 92 PROTEIN"/>
    <property type="match status" value="1"/>
</dbReference>
<dbReference type="PANTHER" id="PTHR47024">
    <property type="entry name" value="BIOFILM ABSENT ON HEAD (AFTER YERSINIA EXPOSURE)-RELATED"/>
    <property type="match status" value="1"/>
</dbReference>
<evidence type="ECO:0000256" key="3">
    <source>
        <dbReference type="ARBA" id="ARBA00022676"/>
    </source>
</evidence>
<dbReference type="WBParaSite" id="GPUH_0000202301-mRNA-1">
    <property type="protein sequence ID" value="GPUH_0000202301-mRNA-1"/>
    <property type="gene ID" value="GPUH_0000202301"/>
</dbReference>
<sequence length="168" mass="19335">MCDFGGFYAEASAPEFGELLNAKGLPEVYITRVNKPCLMQPMKLHDARTPSNGTRNHQLAICTQPLFYYVDWTLIAQFFEMWILQGVTKFYIYFQSLAFETDALLRVYENEATIDVERIPWSAFPTDGDFLSKPENDPNNRVCRLEVLSAINDCVLRSRGHTKFVISY</sequence>
<protein>
    <recommendedName>
        <fullName evidence="6">Glycosyltransferase family 92 protein</fullName>
        <ecNumber evidence="6">2.4.1.-</ecNumber>
    </recommendedName>
</protein>
<dbReference type="Pfam" id="PF01697">
    <property type="entry name" value="Glyco_transf_92"/>
    <property type="match status" value="1"/>
</dbReference>
<proteinExistence type="inferred from homology"/>
<name>A0A183CZX7_9BILA</name>
<keyword evidence="4 6" id="KW-0808">Transferase</keyword>
<comment type="similarity">
    <text evidence="2 6">Belongs to the glycosyltransferase 92 family.</text>
</comment>
<dbReference type="GO" id="GO:0016757">
    <property type="term" value="F:glycosyltransferase activity"/>
    <property type="evidence" value="ECO:0007669"/>
    <property type="project" value="UniProtKB-UniRule"/>
</dbReference>
<dbReference type="EC" id="2.4.1.-" evidence="6"/>
<dbReference type="InterPro" id="IPR008166">
    <property type="entry name" value="Glyco_transf_92"/>
</dbReference>
<keyword evidence="8" id="KW-1185">Reference proteome</keyword>
<keyword evidence="5" id="KW-0472">Membrane</keyword>
<evidence type="ECO:0000256" key="6">
    <source>
        <dbReference type="RuleBase" id="RU366017"/>
    </source>
</evidence>
<dbReference type="Proteomes" id="UP000271098">
    <property type="component" value="Unassembled WGS sequence"/>
</dbReference>
<comment type="subcellular location">
    <subcellularLocation>
        <location evidence="1">Membrane</location>
        <topology evidence="1">Single-pass membrane protein</topology>
    </subcellularLocation>
</comment>
<evidence type="ECO:0000256" key="5">
    <source>
        <dbReference type="ARBA" id="ARBA00023136"/>
    </source>
</evidence>
<evidence type="ECO:0000313" key="8">
    <source>
        <dbReference type="Proteomes" id="UP000271098"/>
    </source>
</evidence>
<evidence type="ECO:0000256" key="2">
    <source>
        <dbReference type="ARBA" id="ARBA00007647"/>
    </source>
</evidence>
<dbReference type="EMBL" id="UYRT01002792">
    <property type="protein sequence ID" value="VDK31537.1"/>
    <property type="molecule type" value="Genomic_DNA"/>
</dbReference>
<reference evidence="7 8" key="2">
    <citation type="submission" date="2018-11" db="EMBL/GenBank/DDBJ databases">
        <authorList>
            <consortium name="Pathogen Informatics"/>
        </authorList>
    </citation>
    <scope>NUCLEOTIDE SEQUENCE [LARGE SCALE GENOMIC DNA]</scope>
</reference>
<dbReference type="GO" id="GO:0016020">
    <property type="term" value="C:membrane"/>
    <property type="evidence" value="ECO:0007669"/>
    <property type="project" value="UniProtKB-SubCell"/>
</dbReference>
<evidence type="ECO:0000256" key="1">
    <source>
        <dbReference type="ARBA" id="ARBA00004167"/>
    </source>
</evidence>